<organism evidence="14 15">
    <name type="scientific">Limnohabitans parvus II-B4</name>
    <dbReference type="NCBI Taxonomy" id="1293052"/>
    <lineage>
        <taxon>Bacteria</taxon>
        <taxon>Pseudomonadati</taxon>
        <taxon>Pseudomonadota</taxon>
        <taxon>Betaproteobacteria</taxon>
        <taxon>Burkholderiales</taxon>
        <taxon>Comamonadaceae</taxon>
        <taxon>Limnohabitans</taxon>
    </lineage>
</organism>
<evidence type="ECO:0000313" key="14">
    <source>
        <dbReference type="EMBL" id="PUE55816.1"/>
    </source>
</evidence>
<keyword evidence="5" id="KW-0813">Transport</keyword>
<evidence type="ECO:0000313" key="15">
    <source>
        <dbReference type="Proteomes" id="UP000250790"/>
    </source>
</evidence>
<dbReference type="SUPFAM" id="SSF89392">
    <property type="entry name" value="Prokaryotic lipoproteins and lipoprotein localization factors"/>
    <property type="match status" value="1"/>
</dbReference>
<dbReference type="InterPro" id="IPR004565">
    <property type="entry name" value="OM_lipoprot_LolB"/>
</dbReference>
<comment type="subcellular location">
    <subcellularLocation>
        <location evidence="1">Cell outer membrane</location>
        <topology evidence="1">Lipid-anchor</topology>
    </subcellularLocation>
</comment>
<evidence type="ECO:0000256" key="9">
    <source>
        <dbReference type="ARBA" id="ARBA00023139"/>
    </source>
</evidence>
<evidence type="ECO:0000256" key="13">
    <source>
        <dbReference type="SAM" id="SignalP"/>
    </source>
</evidence>
<comment type="subunit">
    <text evidence="3">Monomer.</text>
</comment>
<evidence type="ECO:0000256" key="8">
    <source>
        <dbReference type="ARBA" id="ARBA00023136"/>
    </source>
</evidence>
<evidence type="ECO:0000256" key="5">
    <source>
        <dbReference type="ARBA" id="ARBA00022448"/>
    </source>
</evidence>
<keyword evidence="8" id="KW-0472">Membrane</keyword>
<evidence type="ECO:0000256" key="7">
    <source>
        <dbReference type="ARBA" id="ARBA00022927"/>
    </source>
</evidence>
<dbReference type="Gene3D" id="2.50.20.10">
    <property type="entry name" value="Lipoprotein localisation LolA/LolB/LppX"/>
    <property type="match status" value="1"/>
</dbReference>
<evidence type="ECO:0000256" key="2">
    <source>
        <dbReference type="ARBA" id="ARBA00009696"/>
    </source>
</evidence>
<reference evidence="14 15" key="1">
    <citation type="submission" date="2017-04" db="EMBL/GenBank/DDBJ databases">
        <title>Unexpected and diverse lifestyles within the genus Limnohabitans.</title>
        <authorList>
            <person name="Kasalicky V."/>
            <person name="Mehrshad M."/>
            <person name="Andrei S.-A."/>
            <person name="Salcher M."/>
            <person name="Kratochvilova H."/>
            <person name="Simek K."/>
            <person name="Ghai R."/>
        </authorList>
    </citation>
    <scope>NUCLEOTIDE SEQUENCE [LARGE SCALE GENOMIC DNA]</scope>
    <source>
        <strain evidence="14 15">II-B4</strain>
    </source>
</reference>
<sequence length="166" mass="17837">MTPHASQRRAWLSICGLGLLTLAGCATPRPPAADTAAFWSGRLALQLQSTPPQNWSVSFELQGSAEQGQMVLLSPIGTSLARLSWTPQTAWLEQGQDKTESSSLQSLSQRLTGTDLPIAALFEWLAGKAADAPGWQVDLSAHPQGRLTARRSTPAPEAVLRILLDR</sequence>
<comment type="caution">
    <text evidence="14">The sequence shown here is derived from an EMBL/GenBank/DDBJ whole genome shotgun (WGS) entry which is preliminary data.</text>
</comment>
<dbReference type="GO" id="GO:0009279">
    <property type="term" value="C:cell outer membrane"/>
    <property type="evidence" value="ECO:0007669"/>
    <property type="project" value="UniProtKB-SubCell"/>
</dbReference>
<dbReference type="Pfam" id="PF03550">
    <property type="entry name" value="LolB"/>
    <property type="match status" value="1"/>
</dbReference>
<dbReference type="GO" id="GO:0015031">
    <property type="term" value="P:protein transport"/>
    <property type="evidence" value="ECO:0007669"/>
    <property type="project" value="UniProtKB-KW"/>
</dbReference>
<dbReference type="EMBL" id="NESN01000001">
    <property type="protein sequence ID" value="PUE55816.1"/>
    <property type="molecule type" value="Genomic_DNA"/>
</dbReference>
<keyword evidence="6 13" id="KW-0732">Signal</keyword>
<proteinExistence type="inferred from homology"/>
<feature type="chain" id="PRO_5016341248" description="Outer-membrane lipoprotein LolB" evidence="13">
    <location>
        <begin position="27"/>
        <end position="166"/>
    </location>
</feature>
<dbReference type="AlphaFoldDB" id="A0A315ECV4"/>
<keyword evidence="15" id="KW-1185">Reference proteome</keyword>
<dbReference type="OrthoDB" id="5296388at2"/>
<keyword evidence="7" id="KW-0653">Protein transport</keyword>
<keyword evidence="10" id="KW-0143">Chaperone</keyword>
<evidence type="ECO:0000256" key="10">
    <source>
        <dbReference type="ARBA" id="ARBA00023186"/>
    </source>
</evidence>
<comment type="similarity">
    <text evidence="2">Belongs to the LolB family.</text>
</comment>
<protein>
    <recommendedName>
        <fullName evidence="4">Outer-membrane lipoprotein LolB</fullName>
    </recommendedName>
</protein>
<dbReference type="RefSeq" id="WP_108311807.1">
    <property type="nucleotide sequence ID" value="NZ_NESN01000001.1"/>
</dbReference>
<dbReference type="Proteomes" id="UP000250790">
    <property type="component" value="Unassembled WGS sequence"/>
</dbReference>
<evidence type="ECO:0000256" key="12">
    <source>
        <dbReference type="ARBA" id="ARBA00023288"/>
    </source>
</evidence>
<evidence type="ECO:0000256" key="6">
    <source>
        <dbReference type="ARBA" id="ARBA00022729"/>
    </source>
</evidence>
<gene>
    <name evidence="14" type="ORF">B9Z37_04585</name>
</gene>
<evidence type="ECO:0000256" key="11">
    <source>
        <dbReference type="ARBA" id="ARBA00023237"/>
    </source>
</evidence>
<dbReference type="InterPro" id="IPR029046">
    <property type="entry name" value="LolA/LolB/LppX"/>
</dbReference>
<keyword evidence="9" id="KW-0564">Palmitate</keyword>
<evidence type="ECO:0000256" key="4">
    <source>
        <dbReference type="ARBA" id="ARBA00016202"/>
    </source>
</evidence>
<name>A0A315ECV4_9BURK</name>
<feature type="signal peptide" evidence="13">
    <location>
        <begin position="1"/>
        <end position="26"/>
    </location>
</feature>
<keyword evidence="11" id="KW-0998">Cell outer membrane</keyword>
<accession>A0A315ECV4</accession>
<keyword evidence="12" id="KW-0449">Lipoprotein</keyword>
<evidence type="ECO:0000256" key="3">
    <source>
        <dbReference type="ARBA" id="ARBA00011245"/>
    </source>
</evidence>
<evidence type="ECO:0000256" key="1">
    <source>
        <dbReference type="ARBA" id="ARBA00004459"/>
    </source>
</evidence>